<evidence type="ECO:0000256" key="4">
    <source>
        <dbReference type="ARBA" id="ARBA00023163"/>
    </source>
</evidence>
<feature type="compositionally biased region" description="Polar residues" evidence="6">
    <location>
        <begin position="691"/>
        <end position="701"/>
    </location>
</feature>
<dbReference type="GO" id="GO:0000976">
    <property type="term" value="F:transcription cis-regulatory region binding"/>
    <property type="evidence" value="ECO:0007669"/>
    <property type="project" value="TreeGrafter"/>
</dbReference>
<keyword evidence="8" id="KW-1185">Reference proteome</keyword>
<sequence>MSDDEGSQEGRPAEGGATDSRPAKKPRASRALKSKVLGLETQMQQVQTSLDSVMALLQKSLGGPAAGLGLDGPSMAAQPPRQVIGPASISPRAVGPSQPFHPVHQRSFGHPISPTAATMFPPHNAPGGSSGPSSSKSLPPWDLPMRAAGPMPHGHVHPTAVPAGRHLSHGSDTRPISGNYKVQGPPSLRSPHDLAPIDAGDEGDAEPLGYSAMRSMLRFEEKARLQAEGLAGDDGTDPAGVYRAGQKRGRSDDFSPNRVAAALDPVDSGLCTEAEGHQLFKLFFENSHAFMPVFDPAVDTWYSLRQRSPFCISAIIYIAKKTQDAGFLQSDAQRRLREHVESIGRGYFFSPVVSVEILQAMIILSAWGDTSGRPGFMALSIAYDMDLHRCLPQLAKMTQPLDYVQFSSDDAKAHRSLVVGSRLWLITAKQSIETSINHSRPLCVSEADIVPHMHALLHQPYTISTDSRIVASCEHLVSQLPLHRNVLSGDQDQLDIVLRVYNEQAQSWLVRWQTYYEHRGVPSTHLLFSDLHNQMAFGSVQANSFLLRSVRTRDDLDTFSVERQRWLLNSLDHARQITQRIIMSEKDKLFYANHFSHIALASVFRIYVRLASLFPEHVDLRRTAKDLTAVADILSQFPGVSFAHKLRHVIQRARQSKILPCETRAPSPSPFANGNGNGPANGHGQGHGQPSMSNPYLPNQPYDSSNNLLDFDLFANDRMNQSQQGQGQNQPIVDLEGFIGELLALGGGQGNAAPADAANPWSDFPFFDFSNHPA</sequence>
<keyword evidence="3" id="KW-0238">DNA-binding</keyword>
<proteinExistence type="predicted"/>
<feature type="region of interest" description="Disordered" evidence="6">
    <location>
        <begin position="1"/>
        <end position="32"/>
    </location>
</feature>
<organism evidence="7 8">
    <name type="scientific">Dioszegia hungarica</name>
    <dbReference type="NCBI Taxonomy" id="4972"/>
    <lineage>
        <taxon>Eukaryota</taxon>
        <taxon>Fungi</taxon>
        <taxon>Dikarya</taxon>
        <taxon>Basidiomycota</taxon>
        <taxon>Agaricomycotina</taxon>
        <taxon>Tremellomycetes</taxon>
        <taxon>Tremellales</taxon>
        <taxon>Bulleribasidiaceae</taxon>
        <taxon>Dioszegia</taxon>
    </lineage>
</organism>
<evidence type="ECO:0000313" key="8">
    <source>
        <dbReference type="Proteomes" id="UP001164286"/>
    </source>
</evidence>
<keyword evidence="5" id="KW-0539">Nucleus</keyword>
<feature type="compositionally biased region" description="Basic residues" evidence="6">
    <location>
        <begin position="23"/>
        <end position="32"/>
    </location>
</feature>
<dbReference type="RefSeq" id="XP_052949010.1">
    <property type="nucleotide sequence ID" value="XM_053090638.1"/>
</dbReference>
<keyword evidence="4" id="KW-0804">Transcription</keyword>
<comment type="caution">
    <text evidence="7">The sequence shown here is derived from an EMBL/GenBank/DDBJ whole genome shotgun (WGS) entry which is preliminary data.</text>
</comment>
<dbReference type="InterPro" id="IPR051089">
    <property type="entry name" value="prtT"/>
</dbReference>
<evidence type="ECO:0000256" key="6">
    <source>
        <dbReference type="SAM" id="MobiDB-lite"/>
    </source>
</evidence>
<evidence type="ECO:0000256" key="3">
    <source>
        <dbReference type="ARBA" id="ARBA00023125"/>
    </source>
</evidence>
<feature type="compositionally biased region" description="Low complexity" evidence="6">
    <location>
        <begin position="121"/>
        <end position="140"/>
    </location>
</feature>
<evidence type="ECO:0000256" key="2">
    <source>
        <dbReference type="ARBA" id="ARBA00023015"/>
    </source>
</evidence>
<dbReference type="GO" id="GO:0000981">
    <property type="term" value="F:DNA-binding transcription factor activity, RNA polymerase II-specific"/>
    <property type="evidence" value="ECO:0007669"/>
    <property type="project" value="TreeGrafter"/>
</dbReference>
<dbReference type="AlphaFoldDB" id="A0AA38HCW4"/>
<feature type="region of interest" description="Disordered" evidence="6">
    <location>
        <begin position="111"/>
        <end position="148"/>
    </location>
</feature>
<name>A0AA38HCW4_9TREE</name>
<comment type="subcellular location">
    <subcellularLocation>
        <location evidence="1">Nucleus</location>
    </subcellularLocation>
</comment>
<protein>
    <recommendedName>
        <fullName evidence="9">Transcription factor domain-containing protein</fullName>
    </recommendedName>
</protein>
<reference evidence="7" key="1">
    <citation type="journal article" date="2022" name="G3 (Bethesda)">
        <title>High quality genome of the basidiomycete yeast Dioszegia hungarica PDD-24b-2 isolated from cloud water.</title>
        <authorList>
            <person name="Jarrige D."/>
            <person name="Haridas S."/>
            <person name="Bleykasten-Grosshans C."/>
            <person name="Joly M."/>
            <person name="Nadalig T."/>
            <person name="Sancelme M."/>
            <person name="Vuilleumier S."/>
            <person name="Grigoriev I.V."/>
            <person name="Amato P."/>
            <person name="Bringel F."/>
        </authorList>
    </citation>
    <scope>NUCLEOTIDE SEQUENCE</scope>
    <source>
        <strain evidence="7">PDD-24b-2</strain>
    </source>
</reference>
<evidence type="ECO:0000313" key="7">
    <source>
        <dbReference type="EMBL" id="KAI9639233.1"/>
    </source>
</evidence>
<dbReference type="CDD" id="cd12148">
    <property type="entry name" value="fungal_TF_MHR"/>
    <property type="match status" value="1"/>
</dbReference>
<dbReference type="PANTHER" id="PTHR31845">
    <property type="entry name" value="FINGER DOMAIN PROTEIN, PUTATIVE-RELATED"/>
    <property type="match status" value="1"/>
</dbReference>
<accession>A0AA38HCW4</accession>
<dbReference type="Proteomes" id="UP001164286">
    <property type="component" value="Unassembled WGS sequence"/>
</dbReference>
<keyword evidence="2" id="KW-0805">Transcription regulation</keyword>
<dbReference type="GeneID" id="77729843"/>
<feature type="region of interest" description="Disordered" evidence="6">
    <location>
        <begin position="183"/>
        <end position="206"/>
    </location>
</feature>
<feature type="region of interest" description="Disordered" evidence="6">
    <location>
        <begin position="659"/>
        <end position="701"/>
    </location>
</feature>
<evidence type="ECO:0000256" key="5">
    <source>
        <dbReference type="ARBA" id="ARBA00023242"/>
    </source>
</evidence>
<dbReference type="GO" id="GO:0005634">
    <property type="term" value="C:nucleus"/>
    <property type="evidence" value="ECO:0007669"/>
    <property type="project" value="UniProtKB-SubCell"/>
</dbReference>
<evidence type="ECO:0000256" key="1">
    <source>
        <dbReference type="ARBA" id="ARBA00004123"/>
    </source>
</evidence>
<dbReference type="PANTHER" id="PTHR31845:SF17">
    <property type="entry name" value="ZN(II)2CYS6 TRANSCRIPTION FACTOR (EUROFUNG)"/>
    <property type="match status" value="1"/>
</dbReference>
<gene>
    <name evidence="7" type="ORF">MKK02DRAFT_39528</name>
</gene>
<dbReference type="EMBL" id="JAKWFO010000001">
    <property type="protein sequence ID" value="KAI9639233.1"/>
    <property type="molecule type" value="Genomic_DNA"/>
</dbReference>
<evidence type="ECO:0008006" key="9">
    <source>
        <dbReference type="Google" id="ProtNLM"/>
    </source>
</evidence>
<feature type="compositionally biased region" description="Gly residues" evidence="6">
    <location>
        <begin position="675"/>
        <end position="687"/>
    </location>
</feature>